<reference evidence="2 3" key="1">
    <citation type="submission" date="2017-11" db="EMBL/GenBank/DDBJ databases">
        <title>Sequencing the genomes of 1000 actinobacteria strains.</title>
        <authorList>
            <person name="Klenk H.-P."/>
        </authorList>
    </citation>
    <scope>NUCLEOTIDE SEQUENCE [LARGE SCALE GENOMIC DNA]</scope>
    <source>
        <strain evidence="2 3">DSM 44104</strain>
    </source>
</reference>
<keyword evidence="2" id="KW-0238">DNA-binding</keyword>
<dbReference type="SUPFAM" id="SSF46785">
    <property type="entry name" value="Winged helix' DNA-binding domain"/>
    <property type="match status" value="1"/>
</dbReference>
<proteinExistence type="predicted"/>
<dbReference type="AlphaFoldDB" id="A0AA44ZPG5"/>
<accession>A0AA44ZPG5</accession>
<organism evidence="2 3">
    <name type="scientific">Pseudonocardia alni</name>
    <name type="common">Amycolata alni</name>
    <dbReference type="NCBI Taxonomy" id="33907"/>
    <lineage>
        <taxon>Bacteria</taxon>
        <taxon>Bacillati</taxon>
        <taxon>Actinomycetota</taxon>
        <taxon>Actinomycetes</taxon>
        <taxon>Pseudonocardiales</taxon>
        <taxon>Pseudonocardiaceae</taxon>
        <taxon>Pseudonocardia</taxon>
    </lineage>
</organism>
<protein>
    <submittedName>
        <fullName evidence="2">DNA-binding MarR family transcriptional regulator</fullName>
    </submittedName>
</protein>
<dbReference type="EMBL" id="PHUJ01000003">
    <property type="protein sequence ID" value="PKB30640.1"/>
    <property type="molecule type" value="Genomic_DNA"/>
</dbReference>
<dbReference type="InterPro" id="IPR027395">
    <property type="entry name" value="WH_DNA-bd_dom"/>
</dbReference>
<dbReference type="PANTHER" id="PTHR37318:SF1">
    <property type="entry name" value="BSL7504 PROTEIN"/>
    <property type="match status" value="1"/>
</dbReference>
<feature type="domain" description="Winged helix DNA-binding" evidence="1">
    <location>
        <begin position="10"/>
        <end position="92"/>
    </location>
</feature>
<evidence type="ECO:0000313" key="2">
    <source>
        <dbReference type="EMBL" id="PKB30640.1"/>
    </source>
</evidence>
<dbReference type="Gene3D" id="1.10.10.10">
    <property type="entry name" value="Winged helix-like DNA-binding domain superfamily/Winged helix DNA-binding domain"/>
    <property type="match status" value="1"/>
</dbReference>
<dbReference type="Pfam" id="PF13601">
    <property type="entry name" value="HTH_34"/>
    <property type="match status" value="1"/>
</dbReference>
<evidence type="ECO:0000259" key="1">
    <source>
        <dbReference type="Pfam" id="PF13601"/>
    </source>
</evidence>
<gene>
    <name evidence="2" type="ORF">ATL51_2313</name>
</gene>
<dbReference type="Proteomes" id="UP000232453">
    <property type="component" value="Unassembled WGS sequence"/>
</dbReference>
<comment type="caution">
    <text evidence="2">The sequence shown here is derived from an EMBL/GenBank/DDBJ whole genome shotgun (WGS) entry which is preliminary data.</text>
</comment>
<dbReference type="GO" id="GO:0003677">
    <property type="term" value="F:DNA binding"/>
    <property type="evidence" value="ECO:0007669"/>
    <property type="project" value="UniProtKB-KW"/>
</dbReference>
<dbReference type="PANTHER" id="PTHR37318">
    <property type="entry name" value="BSL7504 PROTEIN"/>
    <property type="match status" value="1"/>
</dbReference>
<name>A0AA44ZPG5_PSEA5</name>
<sequence length="99" mass="11043">MFDEVVHSPIRLQVCAILAAADTLKFAEVQAELGITDSHLSKNVRVLADAGYIDQVKHAERVGHRQRSVTVLTLTQQGRTAYRQHAAWLDHLTRGRTPS</sequence>
<dbReference type="InterPro" id="IPR036390">
    <property type="entry name" value="WH_DNA-bd_sf"/>
</dbReference>
<evidence type="ECO:0000313" key="3">
    <source>
        <dbReference type="Proteomes" id="UP000232453"/>
    </source>
</evidence>
<dbReference type="InterPro" id="IPR036388">
    <property type="entry name" value="WH-like_DNA-bd_sf"/>
</dbReference>